<dbReference type="EMBL" id="CP103866">
    <property type="protein sequence ID" value="UWE02545.1"/>
    <property type="molecule type" value="Genomic_DNA"/>
</dbReference>
<keyword evidence="1" id="KW-0812">Transmembrane</keyword>
<accession>A0ABY5U0K6</accession>
<reference evidence="2" key="1">
    <citation type="submission" date="2022-08" db="EMBL/GenBank/DDBJ databases">
        <title>The complete genome sequence of the thermophilic bacterium Laceyella sacchari FBKL4.010 reveals the basis for tetramethylpyrazine biosynthesis in Moutai-flavor Daqu.</title>
        <authorList>
            <person name="Li D."/>
            <person name="Huang W."/>
            <person name="Wang C."/>
            <person name="Qiu S."/>
        </authorList>
    </citation>
    <scope>NUCLEOTIDE SEQUENCE</scope>
    <source>
        <strain evidence="2">FBKL4.014</strain>
    </source>
</reference>
<gene>
    <name evidence="2" type="ORF">NYR52_10320</name>
</gene>
<evidence type="ECO:0008006" key="4">
    <source>
        <dbReference type="Google" id="ProtNLM"/>
    </source>
</evidence>
<organism evidence="2 3">
    <name type="scientific">Laceyella sacchari</name>
    <name type="common">Thermoactinomyces thalpophilus</name>
    <dbReference type="NCBI Taxonomy" id="37482"/>
    <lineage>
        <taxon>Bacteria</taxon>
        <taxon>Bacillati</taxon>
        <taxon>Bacillota</taxon>
        <taxon>Bacilli</taxon>
        <taxon>Bacillales</taxon>
        <taxon>Thermoactinomycetaceae</taxon>
        <taxon>Laceyella</taxon>
    </lineage>
</organism>
<feature type="transmembrane region" description="Helical" evidence="1">
    <location>
        <begin position="20"/>
        <end position="42"/>
    </location>
</feature>
<name>A0ABY5U0K6_LACSH</name>
<evidence type="ECO:0000256" key="1">
    <source>
        <dbReference type="SAM" id="Phobius"/>
    </source>
</evidence>
<dbReference type="RefSeq" id="WP_259435586.1">
    <property type="nucleotide sequence ID" value="NZ_CP103866.1"/>
</dbReference>
<sequence length="43" mass="4754">MEKKFVDTSHQDNEFIDFMVSAGVATALFLGIFVVATAVQLMM</sequence>
<proteinExistence type="predicted"/>
<evidence type="ECO:0000313" key="3">
    <source>
        <dbReference type="Proteomes" id="UP001058650"/>
    </source>
</evidence>
<protein>
    <recommendedName>
        <fullName evidence="4">YqzM family protein</fullName>
    </recommendedName>
</protein>
<keyword evidence="1" id="KW-1133">Transmembrane helix</keyword>
<dbReference type="Proteomes" id="UP001058650">
    <property type="component" value="Chromosome"/>
</dbReference>
<evidence type="ECO:0000313" key="2">
    <source>
        <dbReference type="EMBL" id="UWE02545.1"/>
    </source>
</evidence>
<keyword evidence="1" id="KW-0472">Membrane</keyword>
<keyword evidence="3" id="KW-1185">Reference proteome</keyword>